<evidence type="ECO:0000313" key="1">
    <source>
        <dbReference type="EMBL" id="MPC38725.1"/>
    </source>
</evidence>
<reference evidence="1 2" key="1">
    <citation type="submission" date="2019-05" db="EMBL/GenBank/DDBJ databases">
        <title>Another draft genome of Portunus trituberculatus and its Hox gene families provides insights of decapod evolution.</title>
        <authorList>
            <person name="Jeong J.-H."/>
            <person name="Song I."/>
            <person name="Kim S."/>
            <person name="Choi T."/>
            <person name="Kim D."/>
            <person name="Ryu S."/>
            <person name="Kim W."/>
        </authorList>
    </citation>
    <scope>NUCLEOTIDE SEQUENCE [LARGE SCALE GENOMIC DNA]</scope>
    <source>
        <tissue evidence="1">Muscle</tissue>
    </source>
</reference>
<sequence>MHETGGRIGQVIHNPGTGHLAVNVAACASPSSSVLAPAGVHTPSLPPRNPPTPGLLLSGTRQGGFSVTSRAGCKRTCVSVLRISTPEGLVMPLSRCGRGEGRGVGVRVIESAGVSRPALPHVLPCIDRPVRAACCCCCCCLTSVSPSPSLSLTTPLTPFSHSMSLILTPVS</sequence>
<proteinExistence type="predicted"/>
<keyword evidence="2" id="KW-1185">Reference proteome</keyword>
<evidence type="ECO:0000313" key="2">
    <source>
        <dbReference type="Proteomes" id="UP000324222"/>
    </source>
</evidence>
<dbReference type="Proteomes" id="UP000324222">
    <property type="component" value="Unassembled WGS sequence"/>
</dbReference>
<comment type="caution">
    <text evidence="1">The sequence shown here is derived from an EMBL/GenBank/DDBJ whole genome shotgun (WGS) entry which is preliminary data.</text>
</comment>
<dbReference type="AlphaFoldDB" id="A0A5B7EZ54"/>
<protein>
    <submittedName>
        <fullName evidence="1">Uncharacterized protein</fullName>
    </submittedName>
</protein>
<name>A0A5B7EZ54_PORTR</name>
<accession>A0A5B7EZ54</accession>
<organism evidence="1 2">
    <name type="scientific">Portunus trituberculatus</name>
    <name type="common">Swimming crab</name>
    <name type="synonym">Neptunus trituberculatus</name>
    <dbReference type="NCBI Taxonomy" id="210409"/>
    <lineage>
        <taxon>Eukaryota</taxon>
        <taxon>Metazoa</taxon>
        <taxon>Ecdysozoa</taxon>
        <taxon>Arthropoda</taxon>
        <taxon>Crustacea</taxon>
        <taxon>Multicrustacea</taxon>
        <taxon>Malacostraca</taxon>
        <taxon>Eumalacostraca</taxon>
        <taxon>Eucarida</taxon>
        <taxon>Decapoda</taxon>
        <taxon>Pleocyemata</taxon>
        <taxon>Brachyura</taxon>
        <taxon>Eubrachyura</taxon>
        <taxon>Portunoidea</taxon>
        <taxon>Portunidae</taxon>
        <taxon>Portuninae</taxon>
        <taxon>Portunus</taxon>
    </lineage>
</organism>
<dbReference type="EMBL" id="VSRR010004153">
    <property type="protein sequence ID" value="MPC38725.1"/>
    <property type="molecule type" value="Genomic_DNA"/>
</dbReference>
<gene>
    <name evidence="1" type="ORF">E2C01_032237</name>
</gene>